<dbReference type="EMBL" id="NVVJ01000047">
    <property type="protein sequence ID" value="PCJ22943.1"/>
    <property type="molecule type" value="Genomic_DNA"/>
</dbReference>
<dbReference type="InterPro" id="IPR050441">
    <property type="entry name" value="RBM"/>
</dbReference>
<dbReference type="SUPFAM" id="SSF54928">
    <property type="entry name" value="RNA-binding domain, RBD"/>
    <property type="match status" value="1"/>
</dbReference>
<dbReference type="InterPro" id="IPR035979">
    <property type="entry name" value="RBD_domain_sf"/>
</dbReference>
<sequence length="89" mass="9598">MKLLIRNLARNTTEAELKALFEAHGVVQYCNLVLDKKSGGSKGFAFVEMPKTGQAKAAMQNINGTEVDGMLVRVKKAGPETNAKSDDSD</sequence>
<evidence type="ECO:0000259" key="1">
    <source>
        <dbReference type="PROSITE" id="PS50102"/>
    </source>
</evidence>
<reference evidence="3" key="1">
    <citation type="submission" date="2017-08" db="EMBL/GenBank/DDBJ databases">
        <title>A dynamic microbial community with high functional redundancy inhabits the cold, oxic subseafloor aquifer.</title>
        <authorList>
            <person name="Tully B.J."/>
            <person name="Wheat C.G."/>
            <person name="Glazer B.T."/>
            <person name="Huber J.A."/>
        </authorList>
    </citation>
    <scope>NUCLEOTIDE SEQUENCE [LARGE SCALE GENOMIC DNA]</scope>
</reference>
<gene>
    <name evidence="2" type="ORF">COA96_13005</name>
</gene>
<name>A0A2A5AUH5_9GAMM</name>
<protein>
    <submittedName>
        <fullName evidence="2">RNA-binding protein</fullName>
    </submittedName>
</protein>
<dbReference type="GO" id="GO:0003723">
    <property type="term" value="F:RNA binding"/>
    <property type="evidence" value="ECO:0007669"/>
    <property type="project" value="InterPro"/>
</dbReference>
<evidence type="ECO:0000313" key="2">
    <source>
        <dbReference type="EMBL" id="PCJ22943.1"/>
    </source>
</evidence>
<dbReference type="SMART" id="SM00360">
    <property type="entry name" value="RRM"/>
    <property type="match status" value="1"/>
</dbReference>
<organism evidence="2 3">
    <name type="scientific">SAR86 cluster bacterium</name>
    <dbReference type="NCBI Taxonomy" id="2030880"/>
    <lineage>
        <taxon>Bacteria</taxon>
        <taxon>Pseudomonadati</taxon>
        <taxon>Pseudomonadota</taxon>
        <taxon>Gammaproteobacteria</taxon>
        <taxon>SAR86 cluster</taxon>
    </lineage>
</organism>
<dbReference type="PANTHER" id="PTHR48034">
    <property type="entry name" value="TRANSFORMER-2 SEX-DETERMINING PROTEIN-RELATED"/>
    <property type="match status" value="1"/>
</dbReference>
<accession>A0A2A5AUH5</accession>
<evidence type="ECO:0000313" key="3">
    <source>
        <dbReference type="Proteomes" id="UP000218327"/>
    </source>
</evidence>
<dbReference type="Pfam" id="PF00076">
    <property type="entry name" value="RRM_1"/>
    <property type="match status" value="1"/>
</dbReference>
<dbReference type="PROSITE" id="PS50102">
    <property type="entry name" value="RRM"/>
    <property type="match status" value="1"/>
</dbReference>
<feature type="domain" description="RRM" evidence="1">
    <location>
        <begin position="1"/>
        <end position="79"/>
    </location>
</feature>
<proteinExistence type="predicted"/>
<dbReference type="InterPro" id="IPR000504">
    <property type="entry name" value="RRM_dom"/>
</dbReference>
<dbReference type="Proteomes" id="UP000218327">
    <property type="component" value="Unassembled WGS sequence"/>
</dbReference>
<dbReference type="AlphaFoldDB" id="A0A2A5AUH5"/>
<dbReference type="Gene3D" id="3.30.70.330">
    <property type="match status" value="1"/>
</dbReference>
<dbReference type="InterPro" id="IPR012677">
    <property type="entry name" value="Nucleotide-bd_a/b_plait_sf"/>
</dbReference>
<comment type="caution">
    <text evidence="2">The sequence shown here is derived from an EMBL/GenBank/DDBJ whole genome shotgun (WGS) entry which is preliminary data.</text>
</comment>